<keyword evidence="1" id="KW-0812">Transmembrane</keyword>
<keyword evidence="3" id="KW-1185">Reference proteome</keyword>
<dbReference type="EMBL" id="FNVP01000001">
    <property type="protein sequence ID" value="SEF50559.1"/>
    <property type="molecule type" value="Genomic_DNA"/>
</dbReference>
<keyword evidence="1" id="KW-0472">Membrane</keyword>
<proteinExistence type="predicted"/>
<organism evidence="2 3">
    <name type="scientific">Flavobacterium urumqiense</name>
    <dbReference type="NCBI Taxonomy" id="935224"/>
    <lineage>
        <taxon>Bacteria</taxon>
        <taxon>Pseudomonadati</taxon>
        <taxon>Bacteroidota</taxon>
        <taxon>Flavobacteriia</taxon>
        <taxon>Flavobacteriales</taxon>
        <taxon>Flavobacteriaceae</taxon>
        <taxon>Flavobacterium</taxon>
    </lineage>
</organism>
<dbReference type="AlphaFoldDB" id="A0A1H5SIV6"/>
<evidence type="ECO:0000313" key="3">
    <source>
        <dbReference type="Proteomes" id="UP000236737"/>
    </source>
</evidence>
<sequence>MIYAAKVQIFLISIKKDVKNFIIISDFTSIKIILYFFALVFC</sequence>
<accession>A0A1H5SIV6</accession>
<gene>
    <name evidence="2" type="ORF">SAMN04488130_101313</name>
</gene>
<feature type="transmembrane region" description="Helical" evidence="1">
    <location>
        <begin position="21"/>
        <end position="41"/>
    </location>
</feature>
<evidence type="ECO:0000313" key="2">
    <source>
        <dbReference type="EMBL" id="SEF50559.1"/>
    </source>
</evidence>
<reference evidence="3" key="1">
    <citation type="submission" date="2016-10" db="EMBL/GenBank/DDBJ databases">
        <authorList>
            <person name="Varghese N."/>
            <person name="Submissions S."/>
        </authorList>
    </citation>
    <scope>NUCLEOTIDE SEQUENCE [LARGE SCALE GENOMIC DNA]</scope>
    <source>
        <strain evidence="3">CGMCC 1.9230</strain>
    </source>
</reference>
<name>A0A1H5SIV6_9FLAO</name>
<keyword evidence="1" id="KW-1133">Transmembrane helix</keyword>
<evidence type="ECO:0000256" key="1">
    <source>
        <dbReference type="SAM" id="Phobius"/>
    </source>
</evidence>
<protein>
    <submittedName>
        <fullName evidence="2">Uncharacterized protein</fullName>
    </submittedName>
</protein>
<dbReference type="Proteomes" id="UP000236737">
    <property type="component" value="Unassembled WGS sequence"/>
</dbReference>